<sequence length="392" mass="39416">MTATRLLAEGPGAVAAVAAAVADLPARRGRRPRGVLVVGGGFASRDWAPGVRAALRPAGLAVLVHRGTTTPRSVAELAAGLRAERAEVVVALGGGSVLDAAKAAAVLAAHERPDADLVVARCLGRTPATGPGIPVIAVPTTAGTGAEATPFATVWDLARGRKLSLAGSGVRPLAAVLDPDLLAGLDRNALAAGVLDTLCQAVEAAWSIRSGPESTAWGLRALGQAAPALDRAAAGTPGAAERLALQRAGHASGQAIALAQTSSCHAVSYALTLRLGLSHGHACGVALGPLLRHNAAVTEADCADPRGTAHVRRLIADLAAPLGGSPAEAAARVEGFLAGSGLARLDELPVSAEEVAADALSYPRCHDNPRRLSHDSLSRLLADRSATEEMCG</sequence>
<reference evidence="4" key="1">
    <citation type="journal article" date="2015" name="J. Antibiot.">
        <title>Conserved biosynthetic pathways for phosalacine, bialaphos and newly discovered phosphonic acid natural products.</title>
        <authorList>
            <person name="Blodgett J.A.V."/>
            <person name="Zhang J.K."/>
            <person name="Yu X."/>
            <person name="Metcalf W.W."/>
        </authorList>
    </citation>
    <scope>NUCLEOTIDE SEQUENCE</scope>
    <source>
        <strain evidence="4">NRRL B-16230</strain>
    </source>
</reference>
<dbReference type="Gene3D" id="3.40.50.1970">
    <property type="match status" value="1"/>
</dbReference>
<evidence type="ECO:0000313" key="4">
    <source>
        <dbReference type="EMBL" id="AKO69603.1"/>
    </source>
</evidence>
<dbReference type="InterPro" id="IPR001670">
    <property type="entry name" value="ADH_Fe/GldA"/>
</dbReference>
<dbReference type="InterPro" id="IPR056798">
    <property type="entry name" value="ADH_Fe_C"/>
</dbReference>
<dbReference type="BioCyc" id="MetaCyc:MONOMER-19763"/>
<accession>A0A0M3N268</accession>
<evidence type="ECO:0000259" key="2">
    <source>
        <dbReference type="Pfam" id="PF00465"/>
    </source>
</evidence>
<dbReference type="SUPFAM" id="SSF56796">
    <property type="entry name" value="Dehydroquinate synthase-like"/>
    <property type="match status" value="1"/>
</dbReference>
<dbReference type="RefSeq" id="WP_033213686.1">
    <property type="nucleotide sequence ID" value="NZ_JNWZ01000012.1"/>
</dbReference>
<dbReference type="PANTHER" id="PTHR11496">
    <property type="entry name" value="ALCOHOL DEHYDROGENASE"/>
    <property type="match status" value="1"/>
</dbReference>
<feature type="domain" description="Fe-containing alcohol dehydrogenase-like C-terminal" evidence="3">
    <location>
        <begin position="191"/>
        <end position="382"/>
    </location>
</feature>
<dbReference type="GO" id="GO:0004022">
    <property type="term" value="F:alcohol dehydrogenase (NAD+) activity"/>
    <property type="evidence" value="ECO:0007669"/>
    <property type="project" value="TreeGrafter"/>
</dbReference>
<dbReference type="Pfam" id="PF25137">
    <property type="entry name" value="ADH_Fe_C"/>
    <property type="match status" value="1"/>
</dbReference>
<protein>
    <submittedName>
        <fullName evidence="4">PhpC</fullName>
    </submittedName>
</protein>
<dbReference type="AlphaFoldDB" id="A0A0M3N268"/>
<keyword evidence="1" id="KW-0560">Oxidoreductase</keyword>
<name>A0A0M3N268_9ACTN</name>
<dbReference type="PANTHER" id="PTHR11496:SF103">
    <property type="entry name" value="DEHYDROGENASE, PUTATIVE-RELATED"/>
    <property type="match status" value="1"/>
</dbReference>
<organism evidence="4">
    <name type="scientific">Kitasatospora phosalacinea</name>
    <dbReference type="NCBI Taxonomy" id="2065"/>
    <lineage>
        <taxon>Bacteria</taxon>
        <taxon>Bacillati</taxon>
        <taxon>Actinomycetota</taxon>
        <taxon>Actinomycetes</taxon>
        <taxon>Kitasatosporales</taxon>
        <taxon>Streptomycetaceae</taxon>
        <taxon>Kitasatospora</taxon>
    </lineage>
</organism>
<proteinExistence type="predicted"/>
<dbReference type="GO" id="GO:0046872">
    <property type="term" value="F:metal ion binding"/>
    <property type="evidence" value="ECO:0007669"/>
    <property type="project" value="InterPro"/>
</dbReference>
<dbReference type="Gene3D" id="1.20.1090.10">
    <property type="entry name" value="Dehydroquinate synthase-like - alpha domain"/>
    <property type="match status" value="1"/>
</dbReference>
<dbReference type="EMBL" id="KP185121">
    <property type="protein sequence ID" value="AKO69603.1"/>
    <property type="molecule type" value="Genomic_DNA"/>
</dbReference>
<feature type="domain" description="Alcohol dehydrogenase iron-type/glycerol dehydrogenase GldA" evidence="2">
    <location>
        <begin position="12"/>
        <end position="179"/>
    </location>
</feature>
<dbReference type="OrthoDB" id="323926at2"/>
<dbReference type="InterPro" id="IPR039697">
    <property type="entry name" value="Alcohol_dehydrogenase_Fe"/>
</dbReference>
<evidence type="ECO:0000259" key="3">
    <source>
        <dbReference type="Pfam" id="PF25137"/>
    </source>
</evidence>
<evidence type="ECO:0000256" key="1">
    <source>
        <dbReference type="ARBA" id="ARBA00023002"/>
    </source>
</evidence>
<dbReference type="Pfam" id="PF00465">
    <property type="entry name" value="Fe-ADH"/>
    <property type="match status" value="1"/>
</dbReference>
<gene>
    <name evidence="4" type="primary">phpC</name>
</gene>